<feature type="transmembrane region" description="Helical" evidence="7">
    <location>
        <begin position="361"/>
        <end position="383"/>
    </location>
</feature>
<evidence type="ECO:0000256" key="4">
    <source>
        <dbReference type="ARBA" id="ARBA00022692"/>
    </source>
</evidence>
<dbReference type="Pfam" id="PF01554">
    <property type="entry name" value="MatE"/>
    <property type="match status" value="2"/>
</dbReference>
<feature type="transmembrane region" description="Helical" evidence="7">
    <location>
        <begin position="421"/>
        <end position="443"/>
    </location>
</feature>
<feature type="transmembrane region" description="Helical" evidence="7">
    <location>
        <begin position="136"/>
        <end position="154"/>
    </location>
</feature>
<feature type="transmembrane region" description="Helical" evidence="7">
    <location>
        <begin position="58"/>
        <end position="79"/>
    </location>
</feature>
<feature type="transmembrane region" description="Helical" evidence="7">
    <location>
        <begin position="99"/>
        <end position="121"/>
    </location>
</feature>
<organism evidence="8 9">
    <name type="scientific">Pisciglobus halotolerans</name>
    <dbReference type="NCBI Taxonomy" id="745365"/>
    <lineage>
        <taxon>Bacteria</taxon>
        <taxon>Bacillati</taxon>
        <taxon>Bacillota</taxon>
        <taxon>Bacilli</taxon>
        <taxon>Lactobacillales</taxon>
        <taxon>Carnobacteriaceae</taxon>
    </lineage>
</organism>
<evidence type="ECO:0000256" key="5">
    <source>
        <dbReference type="ARBA" id="ARBA00022989"/>
    </source>
</evidence>
<feature type="transmembrane region" description="Helical" evidence="7">
    <location>
        <begin position="243"/>
        <end position="268"/>
    </location>
</feature>
<evidence type="ECO:0000256" key="3">
    <source>
        <dbReference type="ARBA" id="ARBA00022475"/>
    </source>
</evidence>
<comment type="subcellular location">
    <subcellularLocation>
        <location evidence="1">Cell membrane</location>
        <topology evidence="1">Multi-pass membrane protein</topology>
    </subcellularLocation>
</comment>
<keyword evidence="5 7" id="KW-1133">Transmembrane helix</keyword>
<dbReference type="NCBIfam" id="TIGR00797">
    <property type="entry name" value="matE"/>
    <property type="match status" value="1"/>
</dbReference>
<dbReference type="Proteomes" id="UP000198668">
    <property type="component" value="Unassembled WGS sequence"/>
</dbReference>
<feature type="transmembrane region" description="Helical" evidence="7">
    <location>
        <begin position="390"/>
        <end position="409"/>
    </location>
</feature>
<evidence type="ECO:0000313" key="8">
    <source>
        <dbReference type="EMBL" id="SFH52731.1"/>
    </source>
</evidence>
<feature type="transmembrane region" description="Helical" evidence="7">
    <location>
        <begin position="288"/>
        <end position="307"/>
    </location>
</feature>
<evidence type="ECO:0000313" key="9">
    <source>
        <dbReference type="Proteomes" id="UP000198668"/>
    </source>
</evidence>
<proteinExistence type="predicted"/>
<dbReference type="InterPro" id="IPR052031">
    <property type="entry name" value="Membrane_Transporter-Flippase"/>
</dbReference>
<keyword evidence="6 7" id="KW-0472">Membrane</keyword>
<dbReference type="GO" id="GO:0015297">
    <property type="term" value="F:antiporter activity"/>
    <property type="evidence" value="ECO:0007669"/>
    <property type="project" value="InterPro"/>
</dbReference>
<dbReference type="RefSeq" id="WP_218147429.1">
    <property type="nucleotide sequence ID" value="NZ_FOQE01000001.1"/>
</dbReference>
<accession>A0A1I3ATQ4</accession>
<dbReference type="GO" id="GO:0005886">
    <property type="term" value="C:plasma membrane"/>
    <property type="evidence" value="ECO:0007669"/>
    <property type="project" value="UniProtKB-SubCell"/>
</dbReference>
<dbReference type="PIRSF" id="PIRSF006603">
    <property type="entry name" value="DinF"/>
    <property type="match status" value="1"/>
</dbReference>
<protein>
    <submittedName>
        <fullName evidence="8">Putative efflux protein, MATE family</fullName>
    </submittedName>
</protein>
<feature type="transmembrane region" description="Helical" evidence="7">
    <location>
        <begin position="196"/>
        <end position="218"/>
    </location>
</feature>
<evidence type="ECO:0000256" key="6">
    <source>
        <dbReference type="ARBA" id="ARBA00023136"/>
    </source>
</evidence>
<dbReference type="GO" id="GO:0042910">
    <property type="term" value="F:xenobiotic transmembrane transporter activity"/>
    <property type="evidence" value="ECO:0007669"/>
    <property type="project" value="InterPro"/>
</dbReference>
<name>A0A1I3ATQ4_9LACT</name>
<dbReference type="PANTHER" id="PTHR43549:SF3">
    <property type="entry name" value="MULTIDRUG RESISTANCE PROTEIN YPNP-RELATED"/>
    <property type="match status" value="1"/>
</dbReference>
<dbReference type="PANTHER" id="PTHR43549">
    <property type="entry name" value="MULTIDRUG RESISTANCE PROTEIN YPNP-RELATED"/>
    <property type="match status" value="1"/>
</dbReference>
<keyword evidence="9" id="KW-1185">Reference proteome</keyword>
<keyword evidence="4 7" id="KW-0812">Transmembrane</keyword>
<keyword evidence="3" id="KW-1003">Cell membrane</keyword>
<reference evidence="8 9" key="1">
    <citation type="submission" date="2016-10" db="EMBL/GenBank/DDBJ databases">
        <authorList>
            <person name="de Groot N.N."/>
        </authorList>
    </citation>
    <scope>NUCLEOTIDE SEQUENCE [LARGE SCALE GENOMIC DNA]</scope>
    <source>
        <strain evidence="8 9">DSM 27630</strain>
    </source>
</reference>
<feature type="transmembrane region" description="Helical" evidence="7">
    <location>
        <begin position="319"/>
        <end position="341"/>
    </location>
</feature>
<evidence type="ECO:0000256" key="7">
    <source>
        <dbReference type="SAM" id="Phobius"/>
    </source>
</evidence>
<dbReference type="AlphaFoldDB" id="A0A1I3ATQ4"/>
<feature type="transmembrane region" description="Helical" evidence="7">
    <location>
        <begin position="17"/>
        <end position="38"/>
    </location>
</feature>
<dbReference type="CDD" id="cd13144">
    <property type="entry name" value="MATE_like_4"/>
    <property type="match status" value="1"/>
</dbReference>
<keyword evidence="2" id="KW-0813">Transport</keyword>
<dbReference type="InterPro" id="IPR002528">
    <property type="entry name" value="MATE_fam"/>
</dbReference>
<dbReference type="InterPro" id="IPR048279">
    <property type="entry name" value="MdtK-like"/>
</dbReference>
<sequence length="457" mass="50525">MENIKENKMGILPVNRLILSMSVPMMVSMLIQSLYNIVDSIFVAQINEEALTAVSLAFPVQNLLIAVQVGTGVGMNALLSRQLGEKNKAAADRTAANGVFLALAHYAVFLVLGLTAVTLFFRTQTTDPVILNYGKTYLMIVMCFSIGQFIQVTYERLLQSTGQTIYTMYTQGLGAIINIILDPIFIFGLLGFPKMGMAGAAWATVIGQVIAASAAIYFHHRKNTELSIDYKSFKPDKKTIKGIYNVGIPSMVMVSITSVTTYSLNVILMTFSSTATAVYGVYYKLQSFVFMPVFGLNNGMIPILAYNYGARKKERMVKIIAYSIAYAMGIMLFGLVIFQVFPEQLLNLFNASPEMMTIGMPALRTISLSFILAGFSVICSTVYQAFGRGFLSLAISVCRQLVVLVPAAYLFSLSGNIKLVWWSYPIAELISAVLCVIFLRYIYKKYIKNINTQSILR</sequence>
<gene>
    <name evidence="8" type="ORF">SAMN04489868_101170</name>
</gene>
<evidence type="ECO:0000256" key="1">
    <source>
        <dbReference type="ARBA" id="ARBA00004651"/>
    </source>
</evidence>
<evidence type="ECO:0000256" key="2">
    <source>
        <dbReference type="ARBA" id="ARBA00022448"/>
    </source>
</evidence>
<feature type="transmembrane region" description="Helical" evidence="7">
    <location>
        <begin position="166"/>
        <end position="190"/>
    </location>
</feature>
<dbReference type="EMBL" id="FOQE01000001">
    <property type="protein sequence ID" value="SFH52731.1"/>
    <property type="molecule type" value="Genomic_DNA"/>
</dbReference>